<evidence type="ECO:0000256" key="1">
    <source>
        <dbReference type="SAM" id="MobiDB-lite"/>
    </source>
</evidence>
<keyword evidence="3" id="KW-0732">Signal</keyword>
<keyword evidence="5" id="KW-1185">Reference proteome</keyword>
<feature type="region of interest" description="Disordered" evidence="1">
    <location>
        <begin position="26"/>
        <end position="61"/>
    </location>
</feature>
<keyword evidence="2" id="KW-1133">Transmembrane helix</keyword>
<evidence type="ECO:0000256" key="2">
    <source>
        <dbReference type="SAM" id="Phobius"/>
    </source>
</evidence>
<dbReference type="Proteomes" id="UP000626242">
    <property type="component" value="Unassembled WGS sequence"/>
</dbReference>
<evidence type="ECO:0000313" key="4">
    <source>
        <dbReference type="EMBL" id="MBD8018768.1"/>
    </source>
</evidence>
<evidence type="ECO:0000256" key="3">
    <source>
        <dbReference type="SAM" id="SignalP"/>
    </source>
</evidence>
<gene>
    <name evidence="4" type="ORF">H9628_09810</name>
</gene>
<name>A0ABR8WP94_9FLAO</name>
<reference evidence="4 5" key="1">
    <citation type="submission" date="2020-08" db="EMBL/GenBank/DDBJ databases">
        <title>A Genomic Blueprint of the Chicken Gut Microbiome.</title>
        <authorList>
            <person name="Gilroy R."/>
            <person name="Ravi A."/>
            <person name="Getino M."/>
            <person name="Pursley I."/>
            <person name="Horton D.L."/>
            <person name="Alikhan N.-F."/>
            <person name="Baker D."/>
            <person name="Gharbi K."/>
            <person name="Hall N."/>
            <person name="Watson M."/>
            <person name="Adriaenssens E.M."/>
            <person name="Foster-Nyarko E."/>
            <person name="Jarju S."/>
            <person name="Secka A."/>
            <person name="Antonio M."/>
            <person name="Oren A."/>
            <person name="Chaudhuri R."/>
            <person name="La Ragione R.M."/>
            <person name="Hildebrand F."/>
            <person name="Pallen M.J."/>
        </authorList>
    </citation>
    <scope>NUCLEOTIDE SEQUENCE [LARGE SCALE GENOMIC DNA]</scope>
    <source>
        <strain evidence="4 5">Sa1CVA4</strain>
    </source>
</reference>
<sequence>MHKGIYALLIICFSAGTAFAQNRFSESENSDEAFYEKPTEAYSGPGDDDSDGDLEEDDPLPTPINDYLPLLGLAGTGIILLTHYRQRLRTK</sequence>
<protein>
    <submittedName>
        <fullName evidence="4">Uncharacterized protein</fullName>
    </submittedName>
</protein>
<dbReference type="RefSeq" id="WP_251833975.1">
    <property type="nucleotide sequence ID" value="NZ_JACSPS010000003.1"/>
</dbReference>
<feature type="compositionally biased region" description="Acidic residues" evidence="1">
    <location>
        <begin position="46"/>
        <end position="59"/>
    </location>
</feature>
<proteinExistence type="predicted"/>
<feature type="signal peptide" evidence="3">
    <location>
        <begin position="1"/>
        <end position="20"/>
    </location>
</feature>
<comment type="caution">
    <text evidence="4">The sequence shown here is derived from an EMBL/GenBank/DDBJ whole genome shotgun (WGS) entry which is preliminary data.</text>
</comment>
<evidence type="ECO:0000313" key="5">
    <source>
        <dbReference type="Proteomes" id="UP000626242"/>
    </source>
</evidence>
<keyword evidence="2" id="KW-0812">Transmembrane</keyword>
<feature type="chain" id="PRO_5046108540" evidence="3">
    <location>
        <begin position="21"/>
        <end position="91"/>
    </location>
</feature>
<dbReference type="EMBL" id="JACSPS010000003">
    <property type="protein sequence ID" value="MBD8018768.1"/>
    <property type="molecule type" value="Genomic_DNA"/>
</dbReference>
<feature type="transmembrane region" description="Helical" evidence="2">
    <location>
        <begin position="67"/>
        <end position="84"/>
    </location>
</feature>
<keyword evidence="2" id="KW-0472">Membrane</keyword>
<accession>A0ABR8WP94</accession>
<organism evidence="4 5">
    <name type="scientific">Kaistella pullorum</name>
    <dbReference type="NCBI Taxonomy" id="2763074"/>
    <lineage>
        <taxon>Bacteria</taxon>
        <taxon>Pseudomonadati</taxon>
        <taxon>Bacteroidota</taxon>
        <taxon>Flavobacteriia</taxon>
        <taxon>Flavobacteriales</taxon>
        <taxon>Weeksellaceae</taxon>
        <taxon>Chryseobacterium group</taxon>
        <taxon>Kaistella</taxon>
    </lineage>
</organism>